<feature type="domain" description="F-box" evidence="2">
    <location>
        <begin position="165"/>
        <end position="219"/>
    </location>
</feature>
<dbReference type="InterPro" id="IPR001810">
    <property type="entry name" value="F-box_dom"/>
</dbReference>
<dbReference type="PANTHER" id="PTHR38926">
    <property type="entry name" value="F-BOX DOMAIN CONTAINING PROTEIN, EXPRESSED"/>
    <property type="match status" value="1"/>
</dbReference>
<dbReference type="EMBL" id="JAYKXP010000010">
    <property type="protein sequence ID" value="KAK7053197.1"/>
    <property type="molecule type" value="Genomic_DNA"/>
</dbReference>
<comment type="caution">
    <text evidence="3">The sequence shown here is derived from an EMBL/GenBank/DDBJ whole genome shotgun (WGS) entry which is preliminary data.</text>
</comment>
<dbReference type="Gene3D" id="1.20.1280.50">
    <property type="match status" value="1"/>
</dbReference>
<reference evidence="3 4" key="1">
    <citation type="submission" date="2024-01" db="EMBL/GenBank/DDBJ databases">
        <title>A draft genome for a cacao thread blight-causing isolate of Paramarasmius palmivorus.</title>
        <authorList>
            <person name="Baruah I.K."/>
            <person name="Bukari Y."/>
            <person name="Amoako-Attah I."/>
            <person name="Meinhardt L.W."/>
            <person name="Bailey B.A."/>
            <person name="Cohen S.P."/>
        </authorList>
    </citation>
    <scope>NUCLEOTIDE SEQUENCE [LARGE SCALE GENOMIC DNA]</scope>
    <source>
        <strain evidence="3 4">GH-12</strain>
    </source>
</reference>
<dbReference type="Proteomes" id="UP001383192">
    <property type="component" value="Unassembled WGS sequence"/>
</dbReference>
<keyword evidence="4" id="KW-1185">Reference proteome</keyword>
<accession>A0AAW0DQF1</accession>
<proteinExistence type="predicted"/>
<feature type="region of interest" description="Disordered" evidence="1">
    <location>
        <begin position="77"/>
        <end position="106"/>
    </location>
</feature>
<dbReference type="Pfam" id="PF12937">
    <property type="entry name" value="F-box-like"/>
    <property type="match status" value="1"/>
</dbReference>
<dbReference type="InterPro" id="IPR036047">
    <property type="entry name" value="F-box-like_dom_sf"/>
</dbReference>
<gene>
    <name evidence="3" type="ORF">VNI00_003816</name>
</gene>
<dbReference type="SUPFAM" id="SSF81383">
    <property type="entry name" value="F-box domain"/>
    <property type="match status" value="1"/>
</dbReference>
<organism evidence="3 4">
    <name type="scientific">Paramarasmius palmivorus</name>
    <dbReference type="NCBI Taxonomy" id="297713"/>
    <lineage>
        <taxon>Eukaryota</taxon>
        <taxon>Fungi</taxon>
        <taxon>Dikarya</taxon>
        <taxon>Basidiomycota</taxon>
        <taxon>Agaricomycotina</taxon>
        <taxon>Agaricomycetes</taxon>
        <taxon>Agaricomycetidae</taxon>
        <taxon>Agaricales</taxon>
        <taxon>Marasmiineae</taxon>
        <taxon>Marasmiaceae</taxon>
        <taxon>Paramarasmius</taxon>
    </lineage>
</organism>
<sequence>MALSACISLEHCLDAITIMDDDQRALFGYPAGHSTNERRRKRKRYTAILDKELDNVSEKETATIRFLVKMSANEQKSSSTRSLSNMTTSQTTFEPNTASRVSSRELEDPQLEQRVCNVDHTYIRQLLAASSERKRICGEEILRLQQVISTIEAEEEQHRALYSPIQNLPADVLSYIFAYAYDTNHFGPTSYFSVSLLSLVCKSWRKAALSEPSIWARLAVTFDFNQGFTPAVYEGIRLYLARARAQLAVDIIIESTSATSYEKCEPFLNLLLAKSNRWHHLRILGSHMWAPSFSFVSHQLELKARLSALQTLELEFPRYPESQYASAALDLARFTRACPSVRSLGLYNMQHALPLAHLLTTTQPLALAAITHLSLHHTTEAALAILSLCRSIQSAHIRLIPPSTLDNATFRHSFKLFWLRNLVITQSHITPDDLMMASFFDGFSAPFLASLSILSERTRQSRTTNGRLLDSLLTFIRNTGGHLTELGLEGVPLIDRSLLWLIQCASMNKLEALAIREGRPMCYPRSNLLVTTEFLEALTIGDRPILIPQLRRLRLHGYCDKGWAKSVLEGLLQSRMPRLISVDLTVGEGSVGSLDMARLQKLQRDGLALRVRASGERERILID</sequence>
<evidence type="ECO:0000313" key="4">
    <source>
        <dbReference type="Proteomes" id="UP001383192"/>
    </source>
</evidence>
<name>A0AAW0DQF1_9AGAR</name>
<evidence type="ECO:0000259" key="2">
    <source>
        <dbReference type="Pfam" id="PF12937"/>
    </source>
</evidence>
<protein>
    <recommendedName>
        <fullName evidence="2">F-box domain-containing protein</fullName>
    </recommendedName>
</protein>
<feature type="compositionally biased region" description="Polar residues" evidence="1">
    <location>
        <begin position="77"/>
        <end position="101"/>
    </location>
</feature>
<evidence type="ECO:0000313" key="3">
    <source>
        <dbReference type="EMBL" id="KAK7053197.1"/>
    </source>
</evidence>
<dbReference type="AlphaFoldDB" id="A0AAW0DQF1"/>
<evidence type="ECO:0000256" key="1">
    <source>
        <dbReference type="SAM" id="MobiDB-lite"/>
    </source>
</evidence>
<dbReference type="PANTHER" id="PTHR38926:SF5">
    <property type="entry name" value="F-BOX AND LEUCINE-RICH REPEAT PROTEIN 6"/>
    <property type="match status" value="1"/>
</dbReference>